<keyword evidence="2" id="KW-1185">Reference proteome</keyword>
<comment type="caution">
    <text evidence="1">The sequence shown here is derived from an EMBL/GenBank/DDBJ whole genome shotgun (WGS) entry which is preliminary data.</text>
</comment>
<evidence type="ECO:0000313" key="1">
    <source>
        <dbReference type="EMBL" id="GAA2924461.1"/>
    </source>
</evidence>
<gene>
    <name evidence="1" type="ORF">GCM10020221_20540</name>
</gene>
<dbReference type="EMBL" id="BAAAXZ010000078">
    <property type="protein sequence ID" value="GAA2924461.1"/>
    <property type="molecule type" value="Genomic_DNA"/>
</dbReference>
<dbReference type="Proteomes" id="UP001501102">
    <property type="component" value="Unassembled WGS sequence"/>
</dbReference>
<reference evidence="2" key="1">
    <citation type="journal article" date="2019" name="Int. J. Syst. Evol. Microbiol.">
        <title>The Global Catalogue of Microorganisms (GCM) 10K type strain sequencing project: providing services to taxonomists for standard genome sequencing and annotation.</title>
        <authorList>
            <consortium name="The Broad Institute Genomics Platform"/>
            <consortium name="The Broad Institute Genome Sequencing Center for Infectious Disease"/>
            <person name="Wu L."/>
            <person name="Ma J."/>
        </authorList>
    </citation>
    <scope>NUCLEOTIDE SEQUENCE [LARGE SCALE GENOMIC DNA]</scope>
    <source>
        <strain evidence="2">JCM 4087</strain>
    </source>
</reference>
<sequence>MIEGSARITLRTSASLPAPLVEDPGLHVQRLRGDPQGLGQLLEDLGARLAQAALDLAEIRVGHSRRVGELTQRQLRVAPLLAQILAEIADVERCHVADAAAPC</sequence>
<accession>A0ABN3WSZ3</accession>
<name>A0ABN3WSZ3_STRTU</name>
<evidence type="ECO:0000313" key="2">
    <source>
        <dbReference type="Proteomes" id="UP001501102"/>
    </source>
</evidence>
<proteinExistence type="predicted"/>
<organism evidence="1 2">
    <name type="scientific">Streptomyces thioluteus</name>
    <dbReference type="NCBI Taxonomy" id="66431"/>
    <lineage>
        <taxon>Bacteria</taxon>
        <taxon>Bacillati</taxon>
        <taxon>Actinomycetota</taxon>
        <taxon>Actinomycetes</taxon>
        <taxon>Kitasatosporales</taxon>
        <taxon>Streptomycetaceae</taxon>
        <taxon>Streptomyces</taxon>
    </lineage>
</organism>
<protein>
    <submittedName>
        <fullName evidence="1">Uncharacterized protein</fullName>
    </submittedName>
</protein>